<keyword evidence="3" id="KW-1185">Reference proteome</keyword>
<reference evidence="2 3" key="1">
    <citation type="submission" date="2018-01" db="EMBL/GenBank/DDBJ databases">
        <title>Arthrobacter sp. nov., from glaciers in China.</title>
        <authorList>
            <person name="Liu Q."/>
            <person name="Xin Y.-H."/>
        </authorList>
    </citation>
    <scope>NUCLEOTIDE SEQUENCE [LARGE SCALE GENOMIC DNA]</scope>
    <source>
        <strain evidence="2 3">HLT2-12-2</strain>
    </source>
</reference>
<evidence type="ECO:0000256" key="1">
    <source>
        <dbReference type="SAM" id="SignalP"/>
    </source>
</evidence>
<name>A0A2S3ZUU4_ARTGL</name>
<sequence>MFKKTTMFILMGLLAWTLAACGGGSGKTGDSGTVAVNLKAAISQVADVVEVRARYNVNTGMGSTASVLIKAAAGTESLETVLRDSLIAFAGASAGMRPSTSLSFQVTEEGQANTINPTAVGLRQSPSVQDIIDFANNAE</sequence>
<dbReference type="EMBL" id="PPXC01000009">
    <property type="protein sequence ID" value="POH73008.1"/>
    <property type="molecule type" value="Genomic_DNA"/>
</dbReference>
<feature type="signal peptide" evidence="1">
    <location>
        <begin position="1"/>
        <end position="19"/>
    </location>
</feature>
<feature type="chain" id="PRO_5015436763" evidence="1">
    <location>
        <begin position="20"/>
        <end position="139"/>
    </location>
</feature>
<evidence type="ECO:0000313" key="2">
    <source>
        <dbReference type="EMBL" id="POH73008.1"/>
    </source>
</evidence>
<accession>A0A2S3ZUU4</accession>
<evidence type="ECO:0000313" key="3">
    <source>
        <dbReference type="Proteomes" id="UP000237061"/>
    </source>
</evidence>
<gene>
    <name evidence="2" type="ORF">CVS27_12640</name>
</gene>
<protein>
    <submittedName>
        <fullName evidence="2">Uncharacterized protein</fullName>
    </submittedName>
</protein>
<dbReference type="PROSITE" id="PS51257">
    <property type="entry name" value="PROKAR_LIPOPROTEIN"/>
    <property type="match status" value="1"/>
</dbReference>
<proteinExistence type="predicted"/>
<comment type="caution">
    <text evidence="2">The sequence shown here is derived from an EMBL/GenBank/DDBJ whole genome shotgun (WGS) entry which is preliminary data.</text>
</comment>
<keyword evidence="1" id="KW-0732">Signal</keyword>
<dbReference type="OrthoDB" id="4970610at2"/>
<dbReference type="RefSeq" id="WP_103466101.1">
    <property type="nucleotide sequence ID" value="NZ_PPXB01000003.1"/>
</dbReference>
<dbReference type="AlphaFoldDB" id="A0A2S3ZUU4"/>
<dbReference type="Proteomes" id="UP000237061">
    <property type="component" value="Unassembled WGS sequence"/>
</dbReference>
<organism evidence="2 3">
    <name type="scientific">Arthrobacter glacialis</name>
    <dbReference type="NCBI Taxonomy" id="1664"/>
    <lineage>
        <taxon>Bacteria</taxon>
        <taxon>Bacillati</taxon>
        <taxon>Actinomycetota</taxon>
        <taxon>Actinomycetes</taxon>
        <taxon>Micrococcales</taxon>
        <taxon>Micrococcaceae</taxon>
        <taxon>Arthrobacter</taxon>
    </lineage>
</organism>